<dbReference type="AlphaFoldDB" id="A0A834EWS6"/>
<dbReference type="Proteomes" id="UP000646548">
    <property type="component" value="Unassembled WGS sequence"/>
</dbReference>
<evidence type="ECO:0000259" key="2">
    <source>
        <dbReference type="PROSITE" id="PS50025"/>
    </source>
</evidence>
<name>A0A834EWS6_ORYME</name>
<dbReference type="PANTHER" id="PTHR15036">
    <property type="entry name" value="PIKACHURIN-LIKE PROTEIN"/>
    <property type="match status" value="1"/>
</dbReference>
<evidence type="ECO:0000313" key="4">
    <source>
        <dbReference type="Proteomes" id="UP000646548"/>
    </source>
</evidence>
<dbReference type="SMART" id="SM00282">
    <property type="entry name" value="LamG"/>
    <property type="match status" value="1"/>
</dbReference>
<dbReference type="InterPro" id="IPR050372">
    <property type="entry name" value="Neurexin-related_CASP"/>
</dbReference>
<proteinExistence type="predicted"/>
<dbReference type="PROSITE" id="PS50025">
    <property type="entry name" value="LAM_G_DOMAIN"/>
    <property type="match status" value="1"/>
</dbReference>
<comment type="caution">
    <text evidence="3">The sequence shown here is derived from an EMBL/GenBank/DDBJ whole genome shotgun (WGS) entry which is preliminary data.</text>
</comment>
<dbReference type="EMBL" id="WKFB01000955">
    <property type="protein sequence ID" value="KAF6716555.1"/>
    <property type="molecule type" value="Genomic_DNA"/>
</dbReference>
<dbReference type="InterPro" id="IPR013320">
    <property type="entry name" value="ConA-like_dom_sf"/>
</dbReference>
<evidence type="ECO:0000313" key="3">
    <source>
        <dbReference type="EMBL" id="KAF6716555.1"/>
    </source>
</evidence>
<dbReference type="Gene3D" id="2.60.120.200">
    <property type="match status" value="1"/>
</dbReference>
<organism evidence="3 4">
    <name type="scientific">Oryzias melastigma</name>
    <name type="common">Marine medaka</name>
    <dbReference type="NCBI Taxonomy" id="30732"/>
    <lineage>
        <taxon>Eukaryota</taxon>
        <taxon>Metazoa</taxon>
        <taxon>Chordata</taxon>
        <taxon>Craniata</taxon>
        <taxon>Vertebrata</taxon>
        <taxon>Euteleostomi</taxon>
        <taxon>Actinopterygii</taxon>
        <taxon>Neopterygii</taxon>
        <taxon>Teleostei</taxon>
        <taxon>Neoteleostei</taxon>
        <taxon>Acanthomorphata</taxon>
        <taxon>Ovalentaria</taxon>
        <taxon>Atherinomorphae</taxon>
        <taxon>Beloniformes</taxon>
        <taxon>Adrianichthyidae</taxon>
        <taxon>Oryziinae</taxon>
        <taxon>Oryzias</taxon>
    </lineage>
</organism>
<dbReference type="PANTHER" id="PTHR15036:SF47">
    <property type="entry name" value="LAMININ SUBUNIT ALPHA-4"/>
    <property type="match status" value="1"/>
</dbReference>
<comment type="caution">
    <text evidence="1">Lacks conserved residue(s) required for the propagation of feature annotation.</text>
</comment>
<dbReference type="InterPro" id="IPR001791">
    <property type="entry name" value="Laminin_G"/>
</dbReference>
<sequence>MRDLDSPGFAGCVRDLRLNNAHIGKPAYSQGTLPCFQNLLQPGVYFSGGGGHVKIDESLVLDRDVEIQLEVRPVSDSGLLLHAETSTDLQLSVILAEGKVTVSVNNGERKFSTSVTPLAPLCDGRWHTVTVIKQNKSLRLQVDGASTHRVGPKQSRSAGAKAALYLGGVQGGAKAPRLPDGLPAFTGCVRRVTVNHRAVTLSKPLSVHGTVGTRGCPPM</sequence>
<gene>
    <name evidence="3" type="ORF">FQA47_019754</name>
</gene>
<protein>
    <submittedName>
        <fullName evidence="3">Laminin subunit alpha-4</fullName>
    </submittedName>
</protein>
<evidence type="ECO:0000256" key="1">
    <source>
        <dbReference type="PROSITE-ProRule" id="PRU00122"/>
    </source>
</evidence>
<reference evidence="3" key="1">
    <citation type="journal article" name="BMC Genomics">
        <title>Long-read sequencing and de novo genome assembly of marine medaka (Oryzias melastigma).</title>
        <authorList>
            <person name="Liang P."/>
            <person name="Saqib H.S.A."/>
            <person name="Ni X."/>
            <person name="Shen Y."/>
        </authorList>
    </citation>
    <scope>NUCLEOTIDE SEQUENCE</scope>
    <source>
        <strain evidence="3">Bigg-433</strain>
    </source>
</reference>
<dbReference type="Pfam" id="PF02210">
    <property type="entry name" value="Laminin_G_2"/>
    <property type="match status" value="1"/>
</dbReference>
<dbReference type="SUPFAM" id="SSF49899">
    <property type="entry name" value="Concanavalin A-like lectins/glucanases"/>
    <property type="match status" value="1"/>
</dbReference>
<accession>A0A834EWS6</accession>
<feature type="domain" description="Laminin G" evidence="2">
    <location>
        <begin position="42"/>
        <end position="216"/>
    </location>
</feature>
<dbReference type="CDD" id="cd00110">
    <property type="entry name" value="LamG"/>
    <property type="match status" value="1"/>
</dbReference>